<organism evidence="2 3">
    <name type="scientific">Limosilactobacillus fastidiosus</name>
    <dbReference type="NCBI Taxonomy" id="2759855"/>
    <lineage>
        <taxon>Bacteria</taxon>
        <taxon>Bacillati</taxon>
        <taxon>Bacillota</taxon>
        <taxon>Bacilli</taxon>
        <taxon>Lactobacillales</taxon>
        <taxon>Lactobacillaceae</taxon>
        <taxon>Limosilactobacillus</taxon>
    </lineage>
</organism>
<reference evidence="3 4" key="1">
    <citation type="submission" date="2020-07" db="EMBL/GenBank/DDBJ databases">
        <title>Description of Limosilactobacillus balticus sp. nov., Limosilactobacillus agrestis sp. nov., Limosilactobacillus albertensis sp. nov., Limosilactobacillus rudii sp. nov., Limosilactobacillus fastidiosus sp. nov., five novel Limosilactobacillus species isolated from the vertebrate gastrointestinal tract, and proposal of 6 subspecies of Limosilactobacillus reuteri adapted to the gastrointestinal tract of specific vertebrate hosts.</title>
        <authorList>
            <person name="Li F."/>
            <person name="Cheng C."/>
            <person name="Zheng J."/>
            <person name="Quevedo R.M."/>
            <person name="Li J."/>
            <person name="Roos S."/>
            <person name="Gaenzle M.G."/>
            <person name="Walter J."/>
        </authorList>
    </citation>
    <scope>NUCLEOTIDE SEQUENCE [LARGE SCALE GENOMIC DNA]</scope>
    <source>
        <strain evidence="2 3">WF-MA3-C</strain>
        <strain evidence="1 4">WF-MO7-1</strain>
    </source>
</reference>
<evidence type="ECO:0000313" key="2">
    <source>
        <dbReference type="EMBL" id="MBB1085387.1"/>
    </source>
</evidence>
<dbReference type="Proteomes" id="UP000518255">
    <property type="component" value="Unassembled WGS sequence"/>
</dbReference>
<dbReference type="RefSeq" id="WP_182580188.1">
    <property type="nucleotide sequence ID" value="NZ_JACIUY010000042.1"/>
</dbReference>
<name>A0A7W3TY66_9LACO</name>
<dbReference type="EMBL" id="JACIUY010000042">
    <property type="protein sequence ID" value="MBB1085387.1"/>
    <property type="molecule type" value="Genomic_DNA"/>
</dbReference>
<comment type="caution">
    <text evidence="2">The sequence shown here is derived from an EMBL/GenBank/DDBJ whole genome shotgun (WGS) entry which is preliminary data.</text>
</comment>
<gene>
    <name evidence="2" type="ORF">H5R63_00970</name>
    <name evidence="1" type="ORF">H5R64_05390</name>
</gene>
<evidence type="ECO:0000313" key="3">
    <source>
        <dbReference type="Proteomes" id="UP000518255"/>
    </source>
</evidence>
<dbReference type="EMBL" id="JACIUZ010000036">
    <property type="protein sequence ID" value="MBB1063197.1"/>
    <property type="molecule type" value="Genomic_DNA"/>
</dbReference>
<dbReference type="AlphaFoldDB" id="A0A7W3TY66"/>
<dbReference type="Proteomes" id="UP000544052">
    <property type="component" value="Unassembled WGS sequence"/>
</dbReference>
<proteinExistence type="predicted"/>
<evidence type="ECO:0000313" key="4">
    <source>
        <dbReference type="Proteomes" id="UP000544052"/>
    </source>
</evidence>
<protein>
    <submittedName>
        <fullName evidence="2">Uncharacterized protein</fullName>
    </submittedName>
</protein>
<evidence type="ECO:0000313" key="1">
    <source>
        <dbReference type="EMBL" id="MBB1063197.1"/>
    </source>
</evidence>
<keyword evidence="4" id="KW-1185">Reference proteome</keyword>
<accession>A0A7W3TY66</accession>
<sequence>MEHQFEDRLALAPYVGSNIKLIGVVIRINSILYDRYKDHKQVVVASVYDIERDIQLDHINLMLRVSQANKLYLYEPISFCGKVTKYLARHYLSELDNMVVYKKTYGITHCKAIQEISNIPVDKLSKWSESRILNSDLDINKYRELPNDGTREHQIISDIRKTKIKELLQ</sequence>